<dbReference type="Proteomes" id="UP000070138">
    <property type="component" value="Unassembled WGS sequence"/>
</dbReference>
<comment type="caution">
    <text evidence="3">The sequence shown here is derived from an EMBL/GenBank/DDBJ whole genome shotgun (WGS) entry which is preliminary data.</text>
</comment>
<dbReference type="AlphaFoldDB" id="A0A137RF32"/>
<feature type="domain" description="M23ase beta-sheet core" evidence="2">
    <location>
        <begin position="48"/>
        <end position="114"/>
    </location>
</feature>
<dbReference type="PANTHER" id="PTHR21666">
    <property type="entry name" value="PEPTIDASE-RELATED"/>
    <property type="match status" value="1"/>
</dbReference>
<evidence type="ECO:0000256" key="1">
    <source>
        <dbReference type="SAM" id="SignalP"/>
    </source>
</evidence>
<dbReference type="CDD" id="cd12797">
    <property type="entry name" value="M23_peptidase"/>
    <property type="match status" value="1"/>
</dbReference>
<feature type="chain" id="PRO_5007479594" evidence="1">
    <location>
        <begin position="18"/>
        <end position="563"/>
    </location>
</feature>
<dbReference type="STRING" id="1548749.LS48_13370"/>
<proteinExistence type="predicted"/>
<dbReference type="InterPro" id="IPR016047">
    <property type="entry name" value="M23ase_b-sheet_dom"/>
</dbReference>
<reference evidence="4" key="1">
    <citation type="submission" date="2014-10" db="EMBL/GenBank/DDBJ databases">
        <title>Genome sequencing of Vitellibacter sp. D-24.</title>
        <authorList>
            <person name="Thevarajoo S."/>
            <person name="Selvaratnam C."/>
            <person name="Goh K.M."/>
            <person name="Chong C.S."/>
        </authorList>
    </citation>
    <scope>NUCLEOTIDE SEQUENCE [LARGE SCALE GENOMIC DNA]</scope>
    <source>
        <strain evidence="4">D-24</strain>
    </source>
</reference>
<protein>
    <submittedName>
        <fullName evidence="3">Peptidase M23</fullName>
    </submittedName>
</protein>
<keyword evidence="4" id="KW-1185">Reference proteome</keyword>
<dbReference type="OrthoDB" id="9810477at2"/>
<keyword evidence="1" id="KW-0732">Signal</keyword>
<name>A0A137RF32_9FLAO</name>
<dbReference type="GO" id="GO:0004222">
    <property type="term" value="F:metalloendopeptidase activity"/>
    <property type="evidence" value="ECO:0007669"/>
    <property type="project" value="TreeGrafter"/>
</dbReference>
<dbReference type="Pfam" id="PF01551">
    <property type="entry name" value="Peptidase_M23"/>
    <property type="match status" value="2"/>
</dbReference>
<dbReference type="SUPFAM" id="SSF51261">
    <property type="entry name" value="Duplicated hybrid motif"/>
    <property type="match status" value="1"/>
</dbReference>
<evidence type="ECO:0000313" key="3">
    <source>
        <dbReference type="EMBL" id="KXN98104.1"/>
    </source>
</evidence>
<dbReference type="PANTHER" id="PTHR21666:SF285">
    <property type="entry name" value="M23 FAMILY METALLOPEPTIDASE"/>
    <property type="match status" value="1"/>
</dbReference>
<dbReference type="InterPro" id="IPR050570">
    <property type="entry name" value="Cell_wall_metabolism_enzyme"/>
</dbReference>
<accession>A0A137RF32</accession>
<feature type="signal peptide" evidence="1">
    <location>
        <begin position="1"/>
        <end position="17"/>
    </location>
</feature>
<sequence>MKKILSMLLLFGGFAYGQNGIPTDYFSNPLDINLVLSGNFGEMRANHFHSGLDLKTEQREGLPVYAPADGYVSRINVQHYGYGKALYILHPNGYTTVYGHLRSFAGDIEKYVKDTQYSKETFEVELFPDKTLLPVKKGDLIAYTGNTGGSGGPHLHFEIRDSSQRPMNPLLFGIEIPDSKKPIVSAIFAYPVGEDAHINQSQNRTKLRMIKQKDGNYKTEDIKAFGKIGFGITTYDQQDGASNKNGAYSIETRFNGSQKFKVLFDKFSFSETRYLNRYTDYNYYETNKSMIQKLFRETNNPLSIITEEDNNGFIIVQDSLQSIYTIEVNDFNGNRMYISVPIEGAKLEILDPKNIEKTDDYIYADHATSITKGKWSIYIPANSLYEDTYLNIKDEGDVLEFHEDLIPIHSNISITADISSYNEADRDKLYIGRLNYRGQPYYTSTTRNGDKLTAKTRTFGSYTIASDTTPPTIKPVNFSEGKWISNQNFLQLKITDDLSGISSYRATINEKFILMEYDYKKDVLTYNFNDNVNLETENNLKVIVIDNVGNSATFEAKFFRKQP</sequence>
<feature type="domain" description="M23ase beta-sheet core" evidence="2">
    <location>
        <begin position="135"/>
        <end position="169"/>
    </location>
</feature>
<dbReference type="InterPro" id="IPR011055">
    <property type="entry name" value="Dup_hybrid_motif"/>
</dbReference>
<dbReference type="EMBL" id="JRWG01000011">
    <property type="protein sequence ID" value="KXN98104.1"/>
    <property type="molecule type" value="Genomic_DNA"/>
</dbReference>
<dbReference type="Gene3D" id="2.70.70.10">
    <property type="entry name" value="Glucose Permease (Domain IIA)"/>
    <property type="match status" value="1"/>
</dbReference>
<dbReference type="PATRIC" id="fig|1548749.3.peg.2795"/>
<organism evidence="3 4">
    <name type="scientific">Aequorivita aquimaris</name>
    <dbReference type="NCBI Taxonomy" id="1548749"/>
    <lineage>
        <taxon>Bacteria</taxon>
        <taxon>Pseudomonadati</taxon>
        <taxon>Bacteroidota</taxon>
        <taxon>Flavobacteriia</taxon>
        <taxon>Flavobacteriales</taxon>
        <taxon>Flavobacteriaceae</taxon>
        <taxon>Aequorivita</taxon>
    </lineage>
</organism>
<evidence type="ECO:0000259" key="2">
    <source>
        <dbReference type="Pfam" id="PF01551"/>
    </source>
</evidence>
<gene>
    <name evidence="3" type="ORF">LS48_13370</name>
</gene>
<reference evidence="3 4" key="2">
    <citation type="journal article" date="2016" name="Int. J. Syst. Evol. Microbiol.">
        <title>Vitellibacter aquimaris sp. nov., a marine bacterium isolated from seawater.</title>
        <authorList>
            <person name="Thevarajoo S."/>
            <person name="Selvaratnam C."/>
            <person name="Goh K.M."/>
            <person name="Hong K.W."/>
            <person name="Chan X.Y."/>
            <person name="Chan K.G."/>
            <person name="Chong C.S."/>
        </authorList>
    </citation>
    <scope>NUCLEOTIDE SEQUENCE [LARGE SCALE GENOMIC DNA]</scope>
    <source>
        <strain evidence="3 4">D-24</strain>
    </source>
</reference>
<evidence type="ECO:0000313" key="4">
    <source>
        <dbReference type="Proteomes" id="UP000070138"/>
    </source>
</evidence>